<dbReference type="GO" id="GO:0005829">
    <property type="term" value="C:cytosol"/>
    <property type="evidence" value="ECO:0007669"/>
    <property type="project" value="TreeGrafter"/>
</dbReference>
<accession>F5YE14</accession>
<keyword evidence="3" id="KW-1185">Reference proteome</keyword>
<dbReference type="Gene3D" id="2.60.120.10">
    <property type="entry name" value="Jelly Rolls"/>
    <property type="match status" value="1"/>
</dbReference>
<dbReference type="eggNOG" id="COG0664">
    <property type="taxonomic scope" value="Bacteria"/>
</dbReference>
<reference evidence="2 3" key="2">
    <citation type="journal article" date="2011" name="ISME J.">
        <title>RNA-seq reveals cooperative metabolic interactions between two termite-gut spirochete species in co-culture.</title>
        <authorList>
            <person name="Rosenthal A.Z."/>
            <person name="Matson E.G."/>
            <person name="Eldar A."/>
            <person name="Leadbetter J.R."/>
        </authorList>
    </citation>
    <scope>NUCLEOTIDE SEQUENCE [LARGE SCALE GENOMIC DNA]</scope>
    <source>
        <strain evidence="3">ATCC BAA-888 / DSM 13862 / ZAS-9</strain>
    </source>
</reference>
<name>F5YE14_LEAAZ</name>
<evidence type="ECO:0000259" key="1">
    <source>
        <dbReference type="PROSITE" id="PS50042"/>
    </source>
</evidence>
<protein>
    <submittedName>
        <fullName evidence="2">Cyclic nucleotide-binding protein</fullName>
    </submittedName>
</protein>
<organism evidence="2 3">
    <name type="scientific">Leadbettera azotonutricia (strain ATCC BAA-888 / DSM 13862 / ZAS-9)</name>
    <name type="common">Treponema azotonutricium</name>
    <dbReference type="NCBI Taxonomy" id="545695"/>
    <lineage>
        <taxon>Bacteria</taxon>
        <taxon>Pseudomonadati</taxon>
        <taxon>Spirochaetota</taxon>
        <taxon>Spirochaetia</taxon>
        <taxon>Spirochaetales</taxon>
        <taxon>Breznakiellaceae</taxon>
        <taxon>Leadbettera</taxon>
    </lineage>
</organism>
<dbReference type="SMART" id="SM00028">
    <property type="entry name" value="TPR"/>
    <property type="match status" value="4"/>
</dbReference>
<dbReference type="PROSITE" id="PS50042">
    <property type="entry name" value="CNMP_BINDING_3"/>
    <property type="match status" value="1"/>
</dbReference>
<feature type="domain" description="Cyclic nucleotide-binding" evidence="1">
    <location>
        <begin position="1"/>
        <end position="106"/>
    </location>
</feature>
<dbReference type="SUPFAM" id="SSF51206">
    <property type="entry name" value="cAMP-binding domain-like"/>
    <property type="match status" value="1"/>
</dbReference>
<sequence>MPKPLQYRSGSLIYFQGDPANQVFILQKGQVNLVYQDIETGQDVHDLVQPGEFFGVKSALGRYPREENAVALMDASIMAFTVPEFEALAMANTRIVMKMLKVFSNQMRRIHHQVSNLMEKDELLSPEAGLFNVGQYYLKNKRFAQAKYVLSRYLTYYPSGRNAVQAAKDLEVAEIAIARGGGGDKASVFAAPGSAASSSSESLTDTAKLYYDAVSLISQQKYQQAYLGFKKIVDANEDAEYSAKSSFEIGRCLFLLNKFEDCIKYYTMMITRYPKHPDLGDALFFMGQSYEKNNRKDQAATFYKKILSMPGDEDDGTHIKARRALKALEE</sequence>
<dbReference type="OrthoDB" id="335400at2"/>
<evidence type="ECO:0000313" key="3">
    <source>
        <dbReference type="Proteomes" id="UP000009222"/>
    </source>
</evidence>
<dbReference type="InterPro" id="IPR050397">
    <property type="entry name" value="Env_Response_Regulators"/>
</dbReference>
<dbReference type="InterPro" id="IPR019734">
    <property type="entry name" value="TPR_rpt"/>
</dbReference>
<dbReference type="AlphaFoldDB" id="F5YE14"/>
<dbReference type="eggNOG" id="COG1729">
    <property type="taxonomic scope" value="Bacteria"/>
</dbReference>
<dbReference type="InParanoid" id="F5YE14"/>
<dbReference type="PANTHER" id="PTHR24567:SF74">
    <property type="entry name" value="HTH-TYPE TRANSCRIPTIONAL REGULATOR ARCR"/>
    <property type="match status" value="1"/>
</dbReference>
<evidence type="ECO:0000313" key="2">
    <source>
        <dbReference type="EMBL" id="AEF82410.1"/>
    </source>
</evidence>
<dbReference type="PANTHER" id="PTHR24567">
    <property type="entry name" value="CRP FAMILY TRANSCRIPTIONAL REGULATORY PROTEIN"/>
    <property type="match status" value="1"/>
</dbReference>
<dbReference type="InterPro" id="IPR014710">
    <property type="entry name" value="RmlC-like_jellyroll"/>
</dbReference>
<dbReference type="CDD" id="cd00038">
    <property type="entry name" value="CAP_ED"/>
    <property type="match status" value="1"/>
</dbReference>
<dbReference type="Gene3D" id="1.25.40.10">
    <property type="entry name" value="Tetratricopeptide repeat domain"/>
    <property type="match status" value="1"/>
</dbReference>
<dbReference type="KEGG" id="taz:TREAZ_1540"/>
<dbReference type="Pfam" id="PF00027">
    <property type="entry name" value="cNMP_binding"/>
    <property type="match status" value="1"/>
</dbReference>
<dbReference type="Pfam" id="PF13181">
    <property type="entry name" value="TPR_8"/>
    <property type="match status" value="1"/>
</dbReference>
<dbReference type="InterPro" id="IPR018490">
    <property type="entry name" value="cNMP-bd_dom_sf"/>
</dbReference>
<dbReference type="EMBL" id="CP001841">
    <property type="protein sequence ID" value="AEF82410.1"/>
    <property type="molecule type" value="Genomic_DNA"/>
</dbReference>
<dbReference type="SMART" id="SM00100">
    <property type="entry name" value="cNMP"/>
    <property type="match status" value="1"/>
</dbReference>
<dbReference type="Proteomes" id="UP000009222">
    <property type="component" value="Chromosome"/>
</dbReference>
<reference evidence="3" key="1">
    <citation type="submission" date="2009-12" db="EMBL/GenBank/DDBJ databases">
        <title>Complete sequence of Treponema azotonutricium strain ZAS-9.</title>
        <authorList>
            <person name="Tetu S.G."/>
            <person name="Matson E."/>
            <person name="Ren Q."/>
            <person name="Seshadri R."/>
            <person name="Elbourne L."/>
            <person name="Hassan K.A."/>
            <person name="Durkin A."/>
            <person name="Radune D."/>
            <person name="Mohamoud Y."/>
            <person name="Shay R."/>
            <person name="Jin S."/>
            <person name="Zhang X."/>
            <person name="Lucey K."/>
            <person name="Ballor N.R."/>
            <person name="Ottesen E."/>
            <person name="Rosenthal R."/>
            <person name="Allen A."/>
            <person name="Leadbetter J.R."/>
            <person name="Paulsen I.T."/>
        </authorList>
    </citation>
    <scope>NUCLEOTIDE SEQUENCE [LARGE SCALE GENOMIC DNA]</scope>
    <source>
        <strain evidence="3">ATCC BAA-888 / DSM 13862 / ZAS-9</strain>
    </source>
</reference>
<dbReference type="HOGENOM" id="CLU_846407_0_0_12"/>
<gene>
    <name evidence="2" type="ordered locus">TREAZ_1540</name>
</gene>
<dbReference type="Pfam" id="PF13174">
    <property type="entry name" value="TPR_6"/>
    <property type="match status" value="2"/>
</dbReference>
<dbReference type="GO" id="GO:0003700">
    <property type="term" value="F:DNA-binding transcription factor activity"/>
    <property type="evidence" value="ECO:0007669"/>
    <property type="project" value="TreeGrafter"/>
</dbReference>
<dbReference type="InterPro" id="IPR011990">
    <property type="entry name" value="TPR-like_helical_dom_sf"/>
</dbReference>
<proteinExistence type="predicted"/>
<dbReference type="SUPFAM" id="SSF48452">
    <property type="entry name" value="TPR-like"/>
    <property type="match status" value="1"/>
</dbReference>
<dbReference type="STRING" id="545695.TREAZ_1540"/>
<dbReference type="InterPro" id="IPR000595">
    <property type="entry name" value="cNMP-bd_dom"/>
</dbReference>
<dbReference type="RefSeq" id="WP_015710476.1">
    <property type="nucleotide sequence ID" value="NC_015577.1"/>
</dbReference>